<organism evidence="2 3">
    <name type="scientific">Blautia producta</name>
    <dbReference type="NCBI Taxonomy" id="33035"/>
    <lineage>
        <taxon>Bacteria</taxon>
        <taxon>Bacillati</taxon>
        <taxon>Bacillota</taxon>
        <taxon>Clostridia</taxon>
        <taxon>Lachnospirales</taxon>
        <taxon>Lachnospiraceae</taxon>
        <taxon>Blautia</taxon>
    </lineage>
</organism>
<feature type="domain" description="Nucleotide modification associated" evidence="1">
    <location>
        <begin position="5"/>
        <end position="88"/>
    </location>
</feature>
<accession>A0A7G5MZH9</accession>
<evidence type="ECO:0000259" key="1">
    <source>
        <dbReference type="Pfam" id="PF18756"/>
    </source>
</evidence>
<dbReference type="GeneID" id="75054570"/>
<dbReference type="AlphaFoldDB" id="A0A7G5MZH9"/>
<reference evidence="2 3" key="1">
    <citation type="submission" date="2019-04" db="EMBL/GenBank/DDBJ databases">
        <authorList>
            <person name="Schori C."/>
            <person name="Ahrens C."/>
        </authorList>
    </citation>
    <scope>NUCLEOTIDE SEQUENCE [LARGE SCALE GENOMIC DNA]</scope>
    <source>
        <strain evidence="2 3">DSM 2950</strain>
    </source>
</reference>
<proteinExistence type="predicted"/>
<evidence type="ECO:0000313" key="3">
    <source>
        <dbReference type="Proteomes" id="UP000515789"/>
    </source>
</evidence>
<dbReference type="InterPro" id="IPR040613">
    <property type="entry name" value="Nmad4"/>
</dbReference>
<evidence type="ECO:0000313" key="2">
    <source>
        <dbReference type="EMBL" id="QMW80022.1"/>
    </source>
</evidence>
<protein>
    <recommendedName>
        <fullName evidence="1">Nucleotide modification associated domain-containing protein</fullName>
    </recommendedName>
</protein>
<dbReference type="Pfam" id="PF18756">
    <property type="entry name" value="Nmad4"/>
    <property type="match status" value="1"/>
</dbReference>
<dbReference type="EMBL" id="CP039126">
    <property type="protein sequence ID" value="QMW80022.1"/>
    <property type="molecule type" value="Genomic_DNA"/>
</dbReference>
<gene>
    <name evidence="2" type="ORF">E5259_21885</name>
</gene>
<dbReference type="RefSeq" id="WP_018594152.1">
    <property type="nucleotide sequence ID" value="NZ_AP031416.1"/>
</dbReference>
<name>A0A7G5MZH9_9FIRM</name>
<dbReference type="Proteomes" id="UP000515789">
    <property type="component" value="Chromosome"/>
</dbReference>
<sequence>MMKTQDFTTMEQLSMMDSVTNGAVLQYGPLVLVTDNAYRDEFTAQIYEFVETPEEAGVGIEECRLNFCEKAEQKFQDGGRAMEWCLKRAKEYYLSK</sequence>